<gene>
    <name evidence="7" type="ORF">DSM3645_26844</name>
</gene>
<evidence type="ECO:0000256" key="1">
    <source>
        <dbReference type="ARBA" id="ARBA00022485"/>
    </source>
</evidence>
<accession>A3ZY94</accession>
<dbReference type="SUPFAM" id="SSF51905">
    <property type="entry name" value="FAD/NAD(P)-binding domain"/>
    <property type="match status" value="1"/>
</dbReference>
<dbReference type="InterPro" id="IPR036188">
    <property type="entry name" value="FAD/NAD-bd_sf"/>
</dbReference>
<keyword evidence="2" id="KW-0479">Metal-binding</keyword>
<dbReference type="GO" id="GO:0046872">
    <property type="term" value="F:metal ion binding"/>
    <property type="evidence" value="ECO:0007669"/>
    <property type="project" value="UniProtKB-KW"/>
</dbReference>
<dbReference type="Pfam" id="PF12831">
    <property type="entry name" value="FAD_oxidored"/>
    <property type="match status" value="1"/>
</dbReference>
<dbReference type="GO" id="GO:0016491">
    <property type="term" value="F:oxidoreductase activity"/>
    <property type="evidence" value="ECO:0007669"/>
    <property type="project" value="UniProtKB-KW"/>
</dbReference>
<dbReference type="PANTHER" id="PTHR43498">
    <property type="entry name" value="FERREDOXIN:COB-COM HETERODISULFIDE REDUCTASE SUBUNIT A"/>
    <property type="match status" value="1"/>
</dbReference>
<dbReference type="EMBL" id="AANZ01000020">
    <property type="protein sequence ID" value="EAQ78570.1"/>
    <property type="molecule type" value="Genomic_DNA"/>
</dbReference>
<proteinExistence type="predicted"/>
<dbReference type="Gene3D" id="3.50.50.60">
    <property type="entry name" value="FAD/NAD(P)-binding domain"/>
    <property type="match status" value="1"/>
</dbReference>
<evidence type="ECO:0000256" key="6">
    <source>
        <dbReference type="SAM" id="MobiDB-lite"/>
    </source>
</evidence>
<name>A3ZY94_9BACT</name>
<sequence>MNENACNATIKTSQVDVDVLVAGGGPAGIAAAIAAARCGATVALCQDRPMLGGNASSEIRMHIVGADCSGKRGAELTTEAREGGIIEEIRLEAAARNAQRSSSMFDLILYEKCKAEPKLRLFLNTTVIGAKTSGGIVRQAIAQRQSTEEQFVITAKVFIDCTGDGRLGVEAGAAFREGRESSDEFGESLAVQEADQRRLGSTIMFQARRHDRPMPFTPPASARRFSEQDLRLRPHAESELDRGLEYGYWWVEWGGCLDTIRDNEQIRDELLSIVMGVWDHVKNGGDHGAENWALEWFGFVPGKRESRRFTGRTTLSETDVMRSRRMPDAIAFGGWPIDVHPPEGVDAPDEPPCTQHDVPALYDIPLRCCVSGNLRNLMFAGRNISATHIAFASTRVMATCAAMGQGVGTAAAIACDRRQDPADLFDSPTSIQQIQQRLLRDDAYLIGVKNEDDHDLARLATFTASSEISPNSVRWITSGQTRSVHGDDGAPADRANPGVHRWRSNPLDSFPVSLEMSWPQPIRAANVRIIFDSGLHRVLTFSLADAYTEKMKWGVPQPELVRDYRIEVRRDHVWSVVAEIRDNYQRLRDHSLDQAAFDALRLTIDKTNGIDHARVCEIRVEQA</sequence>
<keyword evidence="3" id="KW-0560">Oxidoreductase</keyword>
<evidence type="ECO:0000256" key="3">
    <source>
        <dbReference type="ARBA" id="ARBA00023002"/>
    </source>
</evidence>
<keyword evidence="1" id="KW-0004">4Fe-4S</keyword>
<dbReference type="PRINTS" id="PR00368">
    <property type="entry name" value="FADPNR"/>
</dbReference>
<protein>
    <submittedName>
        <fullName evidence="7">Putative pyridine nucleotide-disulphide oxidoreductase</fullName>
    </submittedName>
</protein>
<dbReference type="InterPro" id="IPR039650">
    <property type="entry name" value="HdrA-like"/>
</dbReference>
<comment type="caution">
    <text evidence="7">The sequence shown here is derived from an EMBL/GenBank/DDBJ whole genome shotgun (WGS) entry which is preliminary data.</text>
</comment>
<dbReference type="HOGENOM" id="CLU_010695_0_0_0"/>
<dbReference type="Proteomes" id="UP000004358">
    <property type="component" value="Unassembled WGS sequence"/>
</dbReference>
<dbReference type="OrthoDB" id="9780658at2"/>
<dbReference type="AlphaFoldDB" id="A3ZY94"/>
<evidence type="ECO:0000256" key="5">
    <source>
        <dbReference type="ARBA" id="ARBA00023014"/>
    </source>
</evidence>
<dbReference type="RefSeq" id="WP_002653263.1">
    <property type="nucleotide sequence ID" value="NZ_CH672376.1"/>
</dbReference>
<evidence type="ECO:0000256" key="4">
    <source>
        <dbReference type="ARBA" id="ARBA00023004"/>
    </source>
</evidence>
<keyword evidence="4" id="KW-0408">Iron</keyword>
<dbReference type="PRINTS" id="PR00469">
    <property type="entry name" value="PNDRDTASEII"/>
</dbReference>
<reference evidence="7 8" key="1">
    <citation type="submission" date="2006-02" db="EMBL/GenBank/DDBJ databases">
        <authorList>
            <person name="Amann R."/>
            <person name="Ferriera S."/>
            <person name="Johnson J."/>
            <person name="Kravitz S."/>
            <person name="Halpern A."/>
            <person name="Remington K."/>
            <person name="Beeson K."/>
            <person name="Tran B."/>
            <person name="Rogers Y.-H."/>
            <person name="Friedman R."/>
            <person name="Venter J.C."/>
        </authorList>
    </citation>
    <scope>NUCLEOTIDE SEQUENCE [LARGE SCALE GENOMIC DNA]</scope>
    <source>
        <strain evidence="7 8">DSM 3645</strain>
    </source>
</reference>
<feature type="region of interest" description="Disordered" evidence="6">
    <location>
        <begin position="480"/>
        <end position="501"/>
    </location>
</feature>
<dbReference type="STRING" id="314230.DSM3645_26844"/>
<evidence type="ECO:0000313" key="8">
    <source>
        <dbReference type="Proteomes" id="UP000004358"/>
    </source>
</evidence>
<dbReference type="GO" id="GO:0051539">
    <property type="term" value="F:4 iron, 4 sulfur cluster binding"/>
    <property type="evidence" value="ECO:0007669"/>
    <property type="project" value="UniProtKB-KW"/>
</dbReference>
<dbReference type="PANTHER" id="PTHR43498:SF1">
    <property type="entry name" value="COB--COM HETERODISULFIDE REDUCTASE IRON-SULFUR SUBUNIT A"/>
    <property type="match status" value="1"/>
</dbReference>
<dbReference type="eggNOG" id="COG1053">
    <property type="taxonomic scope" value="Bacteria"/>
</dbReference>
<evidence type="ECO:0000256" key="2">
    <source>
        <dbReference type="ARBA" id="ARBA00022723"/>
    </source>
</evidence>
<organism evidence="7 8">
    <name type="scientific">Blastopirellula marina DSM 3645</name>
    <dbReference type="NCBI Taxonomy" id="314230"/>
    <lineage>
        <taxon>Bacteria</taxon>
        <taxon>Pseudomonadati</taxon>
        <taxon>Planctomycetota</taxon>
        <taxon>Planctomycetia</taxon>
        <taxon>Pirellulales</taxon>
        <taxon>Pirellulaceae</taxon>
        <taxon>Blastopirellula</taxon>
    </lineage>
</organism>
<keyword evidence="5" id="KW-0411">Iron-sulfur</keyword>
<evidence type="ECO:0000313" key="7">
    <source>
        <dbReference type="EMBL" id="EAQ78570.1"/>
    </source>
</evidence>